<dbReference type="AlphaFoldDB" id="A0A0B6YFA2"/>
<protein>
    <submittedName>
        <fullName evidence="1">Uncharacterized protein</fullName>
    </submittedName>
</protein>
<feature type="non-terminal residue" evidence="1">
    <location>
        <position position="1"/>
    </location>
</feature>
<dbReference type="EMBL" id="HACG01008033">
    <property type="protein sequence ID" value="CEK54898.1"/>
    <property type="molecule type" value="Transcribed_RNA"/>
</dbReference>
<reference evidence="1" key="1">
    <citation type="submission" date="2014-12" db="EMBL/GenBank/DDBJ databases">
        <title>Insight into the proteome of Arion vulgaris.</title>
        <authorList>
            <person name="Aradska J."/>
            <person name="Bulat T."/>
            <person name="Smidak R."/>
            <person name="Sarate P."/>
            <person name="Gangsoo J."/>
            <person name="Sialana F."/>
            <person name="Bilban M."/>
            <person name="Lubec G."/>
        </authorList>
    </citation>
    <scope>NUCLEOTIDE SEQUENCE</scope>
    <source>
        <tissue evidence="1">Skin</tissue>
    </source>
</reference>
<name>A0A0B6YFA2_9EUPU</name>
<evidence type="ECO:0000313" key="1">
    <source>
        <dbReference type="EMBL" id="CEK54898.1"/>
    </source>
</evidence>
<sequence>IPENTIKMFSTPEFQIYAEYMKRDSSGVEVNGAHKFKVESLRHKKHVHPQSPTGTTQSALLVNTVYTKKGNVISQPMTVSSPILLKLSH</sequence>
<gene>
    <name evidence="1" type="primary">ORF23873</name>
</gene>
<organism evidence="1">
    <name type="scientific">Arion vulgaris</name>
    <dbReference type="NCBI Taxonomy" id="1028688"/>
    <lineage>
        <taxon>Eukaryota</taxon>
        <taxon>Metazoa</taxon>
        <taxon>Spiralia</taxon>
        <taxon>Lophotrochozoa</taxon>
        <taxon>Mollusca</taxon>
        <taxon>Gastropoda</taxon>
        <taxon>Heterobranchia</taxon>
        <taxon>Euthyneura</taxon>
        <taxon>Panpulmonata</taxon>
        <taxon>Eupulmonata</taxon>
        <taxon>Stylommatophora</taxon>
        <taxon>Helicina</taxon>
        <taxon>Arionoidea</taxon>
        <taxon>Arionidae</taxon>
        <taxon>Arion</taxon>
    </lineage>
</organism>
<proteinExistence type="predicted"/>
<accession>A0A0B6YFA2</accession>